<dbReference type="EMBL" id="FUEG01000071">
    <property type="protein sequence ID" value="SJL18836.1"/>
    <property type="molecule type" value="Genomic_DNA"/>
</dbReference>
<evidence type="ECO:0000313" key="1">
    <source>
        <dbReference type="EMBL" id="SJL18836.1"/>
    </source>
</evidence>
<accession>A0A284SCW6</accession>
<gene>
    <name evidence="1" type="ORF">ARMOST_22438</name>
</gene>
<protein>
    <submittedName>
        <fullName evidence="1">Uncharacterized protein</fullName>
    </submittedName>
</protein>
<evidence type="ECO:0000313" key="2">
    <source>
        <dbReference type="Proteomes" id="UP000219338"/>
    </source>
</evidence>
<organism evidence="1 2">
    <name type="scientific">Armillaria ostoyae</name>
    <name type="common">Armillaria root rot fungus</name>
    <dbReference type="NCBI Taxonomy" id="47428"/>
    <lineage>
        <taxon>Eukaryota</taxon>
        <taxon>Fungi</taxon>
        <taxon>Dikarya</taxon>
        <taxon>Basidiomycota</taxon>
        <taxon>Agaricomycotina</taxon>
        <taxon>Agaricomycetes</taxon>
        <taxon>Agaricomycetidae</taxon>
        <taxon>Agaricales</taxon>
        <taxon>Marasmiineae</taxon>
        <taxon>Physalacriaceae</taxon>
        <taxon>Armillaria</taxon>
    </lineage>
</organism>
<reference evidence="2" key="1">
    <citation type="journal article" date="2017" name="Nat. Ecol. Evol.">
        <title>Genome expansion and lineage-specific genetic innovations in the forest pathogenic fungi Armillaria.</title>
        <authorList>
            <person name="Sipos G."/>
            <person name="Prasanna A.N."/>
            <person name="Walter M.C."/>
            <person name="O'Connor E."/>
            <person name="Balint B."/>
            <person name="Krizsan K."/>
            <person name="Kiss B."/>
            <person name="Hess J."/>
            <person name="Varga T."/>
            <person name="Slot J."/>
            <person name="Riley R."/>
            <person name="Boka B."/>
            <person name="Rigling D."/>
            <person name="Barry K."/>
            <person name="Lee J."/>
            <person name="Mihaltcheva S."/>
            <person name="LaButti K."/>
            <person name="Lipzen A."/>
            <person name="Waldron R."/>
            <person name="Moloney N.M."/>
            <person name="Sperisen C."/>
            <person name="Kredics L."/>
            <person name="Vagvoelgyi C."/>
            <person name="Patrignani A."/>
            <person name="Fitzpatrick D."/>
            <person name="Nagy I."/>
            <person name="Doyle S."/>
            <person name="Anderson J.B."/>
            <person name="Grigoriev I.V."/>
            <person name="Gueldener U."/>
            <person name="Muensterkoetter M."/>
            <person name="Nagy L.G."/>
        </authorList>
    </citation>
    <scope>NUCLEOTIDE SEQUENCE [LARGE SCALE GENOMIC DNA]</scope>
    <source>
        <strain evidence="2">C18/9</strain>
    </source>
</reference>
<dbReference type="Gene3D" id="3.40.50.12660">
    <property type="match status" value="1"/>
</dbReference>
<dbReference type="AlphaFoldDB" id="A0A284SCW6"/>
<dbReference type="Proteomes" id="UP000219338">
    <property type="component" value="Unassembled WGS sequence"/>
</dbReference>
<proteinExistence type="predicted"/>
<keyword evidence="2" id="KW-1185">Reference proteome</keyword>
<dbReference type="OrthoDB" id="3223806at2759"/>
<name>A0A284SCW6_ARMOS</name>
<sequence length="108" mass="11821">MSTLDNDAAAEAFSPSMGYATAVPRRSVPRPPPHRHVLIWGCSPYEPNPLHGCVSDASLIRSFLIDDFGVPEERIQCLLGPKILIPGNPLTPSRTNIIVDVLYNLIDD</sequence>